<dbReference type="AlphaFoldDB" id="A0A0J9TYD2"/>
<dbReference type="EMBL" id="KQ235309">
    <property type="protein sequence ID" value="KNA00730.1"/>
    <property type="molecule type" value="Genomic_DNA"/>
</dbReference>
<evidence type="ECO:0000313" key="1">
    <source>
        <dbReference type="EMBL" id="KNA00730.1"/>
    </source>
</evidence>
<reference evidence="1 2" key="1">
    <citation type="submission" date="2011-09" db="EMBL/GenBank/DDBJ databases">
        <title>The Genome Sequence of Plasmodium vivax North Korean.</title>
        <authorList>
            <consortium name="The Broad Institute Genome Sequencing Platform"/>
            <consortium name="The Broad Institute Genome Sequencing Center for Infectious Disease"/>
            <person name="Neafsey D."/>
            <person name="Carlton J."/>
            <person name="Barnwell J."/>
            <person name="Collins W."/>
            <person name="Escalante A."/>
            <person name="Mullikin J."/>
            <person name="Saul A."/>
            <person name="Guigo R."/>
            <person name="Camara F."/>
            <person name="Young S.K."/>
            <person name="Zeng Q."/>
            <person name="Gargeya S."/>
            <person name="Fitzgerald M."/>
            <person name="Haas B."/>
            <person name="Abouelleil A."/>
            <person name="Alvarado L."/>
            <person name="Arachchi H.M."/>
            <person name="Berlin A."/>
            <person name="Brown A."/>
            <person name="Chapman S.B."/>
            <person name="Chen Z."/>
            <person name="Dunbar C."/>
            <person name="Freedman E."/>
            <person name="Gearin G."/>
            <person name="Gellesch M."/>
            <person name="Goldberg J."/>
            <person name="Griggs A."/>
            <person name="Gujja S."/>
            <person name="Heiman D."/>
            <person name="Howarth C."/>
            <person name="Larson L."/>
            <person name="Lui A."/>
            <person name="MacDonald P.J.P."/>
            <person name="Montmayeur A."/>
            <person name="Murphy C."/>
            <person name="Neiman D."/>
            <person name="Pearson M."/>
            <person name="Priest M."/>
            <person name="Roberts A."/>
            <person name="Saif S."/>
            <person name="Shea T."/>
            <person name="Shenoy N."/>
            <person name="Sisk P."/>
            <person name="Stolte C."/>
            <person name="Sykes S."/>
            <person name="Wortman J."/>
            <person name="Nusbaum C."/>
            <person name="Birren B."/>
        </authorList>
    </citation>
    <scope>NUCLEOTIDE SEQUENCE [LARGE SCALE GENOMIC DNA]</scope>
    <source>
        <strain evidence="1 2">North Korean</strain>
    </source>
</reference>
<name>A0A0J9TYD2_PLAVI</name>
<proteinExistence type="predicted"/>
<organism evidence="1 2">
    <name type="scientific">Plasmodium vivax North Korean</name>
    <dbReference type="NCBI Taxonomy" id="1035514"/>
    <lineage>
        <taxon>Eukaryota</taxon>
        <taxon>Sar</taxon>
        <taxon>Alveolata</taxon>
        <taxon>Apicomplexa</taxon>
        <taxon>Aconoidasida</taxon>
        <taxon>Haemosporida</taxon>
        <taxon>Plasmodiidae</taxon>
        <taxon>Plasmodium</taxon>
        <taxon>Plasmodium (Plasmodium)</taxon>
    </lineage>
</organism>
<dbReference type="InterPro" id="IPR036570">
    <property type="entry name" value="HORMA_dom_sf"/>
</dbReference>
<dbReference type="Proteomes" id="UP000053239">
    <property type="component" value="Unassembled WGS sequence"/>
</dbReference>
<dbReference type="SUPFAM" id="SSF56019">
    <property type="entry name" value="The spindle assembly checkpoint protein mad2"/>
    <property type="match status" value="1"/>
</dbReference>
<protein>
    <submittedName>
        <fullName evidence="1">Mitotic spindle assembly checkpoint protein</fullName>
    </submittedName>
</protein>
<sequence>MEAYLMEFIEAFTHLILYIMNIYSSALDLFDKKIIKSINVFEDNEFNPICQVYVEHRRDAAQTNAA</sequence>
<gene>
    <name evidence="1" type="ORF">PVNG_01596</name>
</gene>
<evidence type="ECO:0000313" key="2">
    <source>
        <dbReference type="Proteomes" id="UP000053239"/>
    </source>
</evidence>
<accession>A0A0J9TYD2</accession>